<evidence type="ECO:0000259" key="2">
    <source>
        <dbReference type="Pfam" id="PF18962"/>
    </source>
</evidence>
<accession>A0ABS0A8W9</accession>
<dbReference type="InterPro" id="IPR026444">
    <property type="entry name" value="Secre_tail"/>
</dbReference>
<dbReference type="EMBL" id="JADKYU010000862">
    <property type="protein sequence ID" value="MBF4985828.1"/>
    <property type="molecule type" value="Genomic_DNA"/>
</dbReference>
<dbReference type="NCBIfam" id="TIGR04183">
    <property type="entry name" value="Por_Secre_tail"/>
    <property type="match status" value="1"/>
</dbReference>
<comment type="caution">
    <text evidence="4">The sequence shown here is derived from an EMBL/GenBank/DDBJ whole genome shotgun (WGS) entry which is preliminary data.</text>
</comment>
<dbReference type="Pfam" id="PF24595">
    <property type="entry name" value="DUF7619"/>
    <property type="match status" value="1"/>
</dbReference>
<reference evidence="4 5" key="1">
    <citation type="submission" date="2020-11" db="EMBL/GenBank/DDBJ databases">
        <title>P. mediterranea TC4 genome.</title>
        <authorList>
            <person name="Molmeret M."/>
        </authorList>
    </citation>
    <scope>NUCLEOTIDE SEQUENCE [LARGE SCALE GENOMIC DNA]</scope>
    <source>
        <strain evidence="4 5">TC4</strain>
    </source>
</reference>
<feature type="domain" description="Secretion system C-terminal sorting" evidence="2">
    <location>
        <begin position="412"/>
        <end position="483"/>
    </location>
</feature>
<evidence type="ECO:0000313" key="4">
    <source>
        <dbReference type="EMBL" id="MBF4985828.1"/>
    </source>
</evidence>
<protein>
    <submittedName>
        <fullName evidence="4">T9SS type A sorting domain-containing protein</fullName>
    </submittedName>
</protein>
<dbReference type="InterPro" id="IPR008969">
    <property type="entry name" value="CarboxyPept-like_regulatory"/>
</dbReference>
<feature type="domain" description="DUF7619" evidence="3">
    <location>
        <begin position="264"/>
        <end position="392"/>
    </location>
</feature>
<keyword evidence="5" id="KW-1185">Reference proteome</keyword>
<dbReference type="InterPro" id="IPR047589">
    <property type="entry name" value="DUF11_rpt"/>
</dbReference>
<proteinExistence type="predicted"/>
<evidence type="ECO:0000313" key="5">
    <source>
        <dbReference type="Proteomes" id="UP001194729"/>
    </source>
</evidence>
<keyword evidence="1" id="KW-0732">Signal</keyword>
<dbReference type="NCBIfam" id="TIGR01451">
    <property type="entry name" value="B_ant_repeat"/>
    <property type="match status" value="1"/>
</dbReference>
<dbReference type="Pfam" id="PF18962">
    <property type="entry name" value="Por_Secre_tail"/>
    <property type="match status" value="1"/>
</dbReference>
<evidence type="ECO:0000259" key="3">
    <source>
        <dbReference type="Pfam" id="PF24595"/>
    </source>
</evidence>
<dbReference type="Proteomes" id="UP001194729">
    <property type="component" value="Unassembled WGS sequence"/>
</dbReference>
<organism evidence="4 5">
    <name type="scientific">Nonlabens mediterrranea</name>
    <dbReference type="NCBI Taxonomy" id="1419947"/>
    <lineage>
        <taxon>Bacteria</taxon>
        <taxon>Pseudomonadati</taxon>
        <taxon>Bacteroidota</taxon>
        <taxon>Flavobacteriia</taxon>
        <taxon>Flavobacteriales</taxon>
        <taxon>Flavobacteriaceae</taxon>
        <taxon>Nonlabens</taxon>
    </lineage>
</organism>
<gene>
    <name evidence="4" type="ORF">FNJ87_16350</name>
</gene>
<dbReference type="InterPro" id="IPR055353">
    <property type="entry name" value="DUF7619"/>
</dbReference>
<dbReference type="SUPFAM" id="SSF49464">
    <property type="entry name" value="Carboxypeptidase regulatory domain-like"/>
    <property type="match status" value="1"/>
</dbReference>
<name>A0ABS0A8W9_9FLAO</name>
<sequence length="484" mass="53048">MTGLTPGVLYDFYIQSECGNQVSTLVGPLLVPGNYNTITGTITYDQDNNGCSVSDPTAAGVLVQAVETTTLNQYTAHTDANGNYTLNVLDGTFIISNNFSNPSVSVSPVSPTLTFPNATSSAVQDFCLTPAVMQEDVAVTIIPVNQARPGFDSSYRVIVTNQSTLPVTDVITFTYQNDYMTFLTAVPAANSSTINSLSWNFSLNPFDSEIYTLDFNLNPPTHPTFPLNGSDILNLSASTYVTGADVDLTNNTFDLDQVVVNSYDPNDKTCLQGETIDPSMVGEYLDYLIRFENTGTASAINVRIKDVIDVTKFDITSLMPLDASHDYYMSVTNGNEVEFHFDNINLDFNDATNDGHVLFKIKTLGSLNDGDSFSNTAEIYFDFNFPIITNTEIVTIMSTASINETTDSSISIYPNPTTDFINLSSSNRLESATIVDMNGRVVDQVRFRESNTEELISLERLKTGLYFIKINSDIGLKVEKLIIE</sequence>
<evidence type="ECO:0000256" key="1">
    <source>
        <dbReference type="ARBA" id="ARBA00022729"/>
    </source>
</evidence>